<dbReference type="Pfam" id="PF18883">
    <property type="entry name" value="AC_1"/>
    <property type="match status" value="1"/>
</dbReference>
<organism evidence="3 4">
    <name type="scientific">Phyllobacterium pellucidum</name>
    <dbReference type="NCBI Taxonomy" id="2740464"/>
    <lineage>
        <taxon>Bacteria</taxon>
        <taxon>Pseudomonadati</taxon>
        <taxon>Pseudomonadota</taxon>
        <taxon>Alphaproteobacteria</taxon>
        <taxon>Hyphomicrobiales</taxon>
        <taxon>Phyllobacteriaceae</taxon>
        <taxon>Phyllobacterium</taxon>
    </lineage>
</organism>
<dbReference type="InterPro" id="IPR005546">
    <property type="entry name" value="Autotransporte_beta"/>
</dbReference>
<dbReference type="InterPro" id="IPR011050">
    <property type="entry name" value="Pectin_lyase_fold/virulence"/>
</dbReference>
<feature type="domain" description="Autotransporter" evidence="2">
    <location>
        <begin position="579"/>
        <end position="856"/>
    </location>
</feature>
<evidence type="ECO:0000313" key="3">
    <source>
        <dbReference type="EMBL" id="NTS33930.1"/>
    </source>
</evidence>
<dbReference type="EMBL" id="JABUMX010000008">
    <property type="protein sequence ID" value="NTS33930.1"/>
    <property type="molecule type" value="Genomic_DNA"/>
</dbReference>
<name>A0A849W1I0_9HYPH</name>
<dbReference type="InterPro" id="IPR006315">
    <property type="entry name" value="OM_autotransptr_brl_dom"/>
</dbReference>
<dbReference type="Proteomes" id="UP000550508">
    <property type="component" value="Unassembled WGS sequence"/>
</dbReference>
<dbReference type="SUPFAM" id="SSF51126">
    <property type="entry name" value="Pectin lyase-like"/>
    <property type="match status" value="1"/>
</dbReference>
<proteinExistence type="predicted"/>
<accession>A0A849W1I0</accession>
<keyword evidence="4" id="KW-1185">Reference proteome</keyword>
<dbReference type="PANTHER" id="PTHR35037:SF3">
    <property type="entry name" value="C-TERMINAL REGION OF AIDA-LIKE PROTEIN"/>
    <property type="match status" value="1"/>
</dbReference>
<dbReference type="RefSeq" id="WP_174208512.1">
    <property type="nucleotide sequence ID" value="NZ_JABUMX010000008.1"/>
</dbReference>
<keyword evidence="1" id="KW-0732">Signal</keyword>
<feature type="chain" id="PRO_5032929963" evidence="1">
    <location>
        <begin position="31"/>
        <end position="856"/>
    </location>
</feature>
<dbReference type="NCBIfam" id="TIGR01414">
    <property type="entry name" value="autotrans_barl"/>
    <property type="match status" value="1"/>
</dbReference>
<dbReference type="SMART" id="SM00869">
    <property type="entry name" value="Autotransporter"/>
    <property type="match status" value="1"/>
</dbReference>
<comment type="caution">
    <text evidence="3">The sequence shown here is derived from an EMBL/GenBank/DDBJ whole genome shotgun (WGS) entry which is preliminary data.</text>
</comment>
<dbReference type="GO" id="GO:0019867">
    <property type="term" value="C:outer membrane"/>
    <property type="evidence" value="ECO:0007669"/>
    <property type="project" value="InterPro"/>
</dbReference>
<evidence type="ECO:0000256" key="1">
    <source>
        <dbReference type="SAM" id="SignalP"/>
    </source>
</evidence>
<evidence type="ECO:0000313" key="4">
    <source>
        <dbReference type="Proteomes" id="UP000550508"/>
    </source>
</evidence>
<sequence>MKFHGVRARLLWPSIISLPTILLSGQSAQAACVLVPNPGNNTYTCDSGVGGPLIDTGGNNTLIMPARGTGFINGPVVFGAGADSVSIESGTIQGNLDTGAGNDTVELRGGFVNGTITQGAGVDTFKMTGGTVQRVEQGSELDTAVVSGGRIIGQFFAGDFFTMTGGQIGEVNLEQANNEMRMSGGTIDRFVIAAQGRDLLILSGGSIGTFVDLGIGDNRVFVSGGSIGSTLTTGTGNDQFTWTTAGTIGGAISLGGGNDTGTLQNLTDAVLSLTPLLNGAAGTDTLTFASTTATTSARYVNWENVALTAGSVFTLDSTFILGDSGTGTGSFSIDDSSTLLAGNGVNAAIAPFDGVRPVSLTNAGVIDLTNGTSGATDTFTVIGNYTGSGGAIRLQTVLGDDASPADKLVISGGAASGTTGLAVTNLDGPGAATRQDGILVVQAINGATTAGTAFGLSNAVAAGAFEYALFKGGVSAGSDENWYLRSALIPGSEPPAPPIDPDPAVEEPGEEIILPPAPGVEPPTPGATPIVADDPTEAIPLYRIEVPTYSVVPPAVRETALATLGTFHERRGEQSIATSNSNFSAGWGRAFGQSTDQSWNGTVNPSVDGHLYGIQAGLDILGHESNGGHYDMAGLFFGYSNFDADIKGEAVGWKNLQVGSMNVDTTSFGGYWTHIGPSGWYVDAVLMGSWFNGHSTSSRDIGVDIDGTGITASLEGGYPFALTQSWNFEPEAQVIWQHLSLDDQSDAFSDVSFDTDDGYIGRVGFRLQGKYETASGLFQPYLKANLWHNFSGTDSVLFGPDAINTELESTSLELGAGVTHDFTKYVSAFAVADYTFDVDGPHQEIVEGNIGLRVKW</sequence>
<protein>
    <submittedName>
        <fullName evidence="3">Autotransporter outer membrane beta-barrel domain-containing protein</fullName>
    </submittedName>
</protein>
<dbReference type="CDD" id="cd01344">
    <property type="entry name" value="PL2_Passenger_AT"/>
    <property type="match status" value="1"/>
</dbReference>
<dbReference type="AlphaFoldDB" id="A0A849W1I0"/>
<dbReference type="SUPFAM" id="SSF103515">
    <property type="entry name" value="Autotransporter"/>
    <property type="match status" value="1"/>
</dbReference>
<reference evidence="3 4" key="1">
    <citation type="submission" date="2020-05" db="EMBL/GenBank/DDBJ databases">
        <authorList>
            <person name="Kim M.K."/>
        </authorList>
    </citation>
    <scope>NUCLEOTIDE SEQUENCE [LARGE SCALE GENOMIC DNA]</scope>
    <source>
        <strain evidence="3 4">BT25</strain>
    </source>
</reference>
<dbReference type="InterPro" id="IPR036709">
    <property type="entry name" value="Autotransporte_beta_dom_sf"/>
</dbReference>
<feature type="signal peptide" evidence="1">
    <location>
        <begin position="1"/>
        <end position="30"/>
    </location>
</feature>
<dbReference type="InterPro" id="IPR043990">
    <property type="entry name" value="AC_1"/>
</dbReference>
<dbReference type="PROSITE" id="PS51208">
    <property type="entry name" value="AUTOTRANSPORTER"/>
    <property type="match status" value="1"/>
</dbReference>
<dbReference type="InterPro" id="IPR012332">
    <property type="entry name" value="Autotransporter_pectin_lyase_C"/>
</dbReference>
<dbReference type="InterPro" id="IPR051551">
    <property type="entry name" value="Autotransporter_adhesion"/>
</dbReference>
<dbReference type="Pfam" id="PF03797">
    <property type="entry name" value="Autotransporter"/>
    <property type="match status" value="1"/>
</dbReference>
<dbReference type="Gene3D" id="2.160.20.20">
    <property type="match status" value="1"/>
</dbReference>
<dbReference type="PANTHER" id="PTHR35037">
    <property type="entry name" value="C-TERMINAL REGION OF AIDA-LIKE PROTEIN"/>
    <property type="match status" value="1"/>
</dbReference>
<gene>
    <name evidence="3" type="ORF">HQ945_21965</name>
</gene>
<dbReference type="Gene3D" id="2.40.128.130">
    <property type="entry name" value="Autotransporter beta-domain"/>
    <property type="match status" value="1"/>
</dbReference>
<evidence type="ECO:0000259" key="2">
    <source>
        <dbReference type="PROSITE" id="PS51208"/>
    </source>
</evidence>